<evidence type="ECO:0000256" key="3">
    <source>
        <dbReference type="ARBA" id="ARBA00023125"/>
    </source>
</evidence>
<dbReference type="GO" id="GO:0009307">
    <property type="term" value="P:DNA restriction-modification system"/>
    <property type="evidence" value="ECO:0007669"/>
    <property type="project" value="UniProtKB-KW"/>
</dbReference>
<accession>A0A7K3TCZ5</accession>
<sequence>MQSMTWRSMALGEAITLKRGYDLPSKKRVKGKVPVYSSSGRSGVHNEAAVHGPGVITGRYGTIGEVFYATDNYWPLNTTLYVSDFKGNYPHFIYYLLKTINWNNYTTASAVPGINRNHVHHCVVTIPDLTTQHKIAYVLGTYDQQIDCLTRTNGHLRELLKIEFANRFENEDTPVIKLGDVASIWKKSVKPANDPDKYWEHYSIPAFDAEQYPSFDLGNTIKSNKYEVVPNSVLVSKLNPTTQRLWLPQLINADSAICSTEFIEYVPSNKKDYSFYCSALMQDRFFGYLEGHVTGSTGSRQRVHPGDTLAYAVPNPCASEIRDYCMFADPVIKQIRNTSIELKRLETLRSALLPKLMSGEIDVSKIKLYTPPYQTVHANGRLSD</sequence>
<dbReference type="InterPro" id="IPR052021">
    <property type="entry name" value="Type-I_RS_S_subunit"/>
</dbReference>
<keyword evidence="3" id="KW-0238">DNA-binding</keyword>
<dbReference type="Pfam" id="PF01420">
    <property type="entry name" value="Methylase_S"/>
    <property type="match status" value="1"/>
</dbReference>
<keyword evidence="2" id="KW-0680">Restriction system</keyword>
<dbReference type="GO" id="GO:0003677">
    <property type="term" value="F:DNA binding"/>
    <property type="evidence" value="ECO:0007669"/>
    <property type="project" value="UniProtKB-KW"/>
</dbReference>
<evidence type="ECO:0000313" key="5">
    <source>
        <dbReference type="EMBL" id="NEG72236.1"/>
    </source>
</evidence>
<gene>
    <name evidence="5" type="ORF">GFD24_08500</name>
</gene>
<dbReference type="AlphaFoldDB" id="A0A7K3TCZ5"/>
<dbReference type="CDD" id="cd17267">
    <property type="entry name" value="RMtype1_S_EcoAO83I-TRD1-CR1_like"/>
    <property type="match status" value="1"/>
</dbReference>
<dbReference type="InterPro" id="IPR000055">
    <property type="entry name" value="Restrct_endonuc_typeI_TRD"/>
</dbReference>
<comment type="similarity">
    <text evidence="1">Belongs to the type-I restriction system S methylase family.</text>
</comment>
<organism evidence="5 6">
    <name type="scientific">Bifidobacterium ramosum</name>
    <dbReference type="NCBI Taxonomy" id="1798158"/>
    <lineage>
        <taxon>Bacteria</taxon>
        <taxon>Bacillati</taxon>
        <taxon>Actinomycetota</taxon>
        <taxon>Actinomycetes</taxon>
        <taxon>Bifidobacteriales</taxon>
        <taxon>Bifidobacteriaceae</taxon>
        <taxon>Bifidobacterium</taxon>
    </lineage>
</organism>
<dbReference type="Proteomes" id="UP000469943">
    <property type="component" value="Unassembled WGS sequence"/>
</dbReference>
<dbReference type="EMBL" id="WHZX01000006">
    <property type="protein sequence ID" value="NEG72236.1"/>
    <property type="molecule type" value="Genomic_DNA"/>
</dbReference>
<feature type="domain" description="Type I restriction modification DNA specificity" evidence="4">
    <location>
        <begin position="5"/>
        <end position="152"/>
    </location>
</feature>
<dbReference type="Gene3D" id="3.90.220.20">
    <property type="entry name" value="DNA methylase specificity domains"/>
    <property type="match status" value="2"/>
</dbReference>
<name>A0A7K3TCZ5_9BIFI</name>
<dbReference type="RefSeq" id="WP_152358618.1">
    <property type="nucleotide sequence ID" value="NZ_WHZX01000006.1"/>
</dbReference>
<dbReference type="SUPFAM" id="SSF116734">
    <property type="entry name" value="DNA methylase specificity domain"/>
    <property type="match status" value="2"/>
</dbReference>
<evidence type="ECO:0000256" key="1">
    <source>
        <dbReference type="ARBA" id="ARBA00010923"/>
    </source>
</evidence>
<evidence type="ECO:0000259" key="4">
    <source>
        <dbReference type="Pfam" id="PF01420"/>
    </source>
</evidence>
<dbReference type="InterPro" id="IPR044946">
    <property type="entry name" value="Restrct_endonuc_typeI_TRD_sf"/>
</dbReference>
<evidence type="ECO:0000256" key="2">
    <source>
        <dbReference type="ARBA" id="ARBA00022747"/>
    </source>
</evidence>
<protein>
    <recommendedName>
        <fullName evidence="4">Type I restriction modification DNA specificity domain-containing protein</fullName>
    </recommendedName>
</protein>
<dbReference type="OrthoDB" id="9798929at2"/>
<reference evidence="5 6" key="1">
    <citation type="submission" date="2019-10" db="EMBL/GenBank/DDBJ databases">
        <title>Bifidobacterium from non-human primates.</title>
        <authorList>
            <person name="Modesto M."/>
        </authorList>
    </citation>
    <scope>NUCLEOTIDE SEQUENCE [LARGE SCALE GENOMIC DNA]</scope>
    <source>
        <strain evidence="5 6">TREM</strain>
    </source>
</reference>
<dbReference type="PANTHER" id="PTHR30408:SF12">
    <property type="entry name" value="TYPE I RESTRICTION ENZYME MJAVIII SPECIFICITY SUBUNIT"/>
    <property type="match status" value="1"/>
</dbReference>
<evidence type="ECO:0000313" key="6">
    <source>
        <dbReference type="Proteomes" id="UP000469943"/>
    </source>
</evidence>
<proteinExistence type="inferred from homology"/>
<comment type="caution">
    <text evidence="5">The sequence shown here is derived from an EMBL/GenBank/DDBJ whole genome shotgun (WGS) entry which is preliminary data.</text>
</comment>
<dbReference type="PANTHER" id="PTHR30408">
    <property type="entry name" value="TYPE-1 RESTRICTION ENZYME ECOKI SPECIFICITY PROTEIN"/>
    <property type="match status" value="1"/>
</dbReference>